<dbReference type="InterPro" id="IPR035396">
    <property type="entry name" value="Bac_rhamnosid6H"/>
</dbReference>
<dbReference type="Pfam" id="PF17390">
    <property type="entry name" value="Bac_rhamnosid_C"/>
    <property type="match status" value="1"/>
</dbReference>
<dbReference type="EMBL" id="FTMA01000001">
    <property type="protein sequence ID" value="SIQ21355.1"/>
    <property type="molecule type" value="Genomic_DNA"/>
</dbReference>
<evidence type="ECO:0000259" key="2">
    <source>
        <dbReference type="Pfam" id="PF17390"/>
    </source>
</evidence>
<dbReference type="SUPFAM" id="SSF49785">
    <property type="entry name" value="Galactose-binding domain-like"/>
    <property type="match status" value="1"/>
</dbReference>
<dbReference type="PANTHER" id="PTHR34987:SF4">
    <property type="entry name" value="ALPHA-L-RHAMNOSIDASE C-TERMINAL DOMAIN-CONTAINING PROTEIN"/>
    <property type="match status" value="1"/>
</dbReference>
<feature type="domain" description="Alpha-L-rhamnosidase six-hairpin glycosidase" evidence="1">
    <location>
        <begin position="333"/>
        <end position="649"/>
    </location>
</feature>
<dbReference type="InterPro" id="IPR012341">
    <property type="entry name" value="6hp_glycosidase-like_sf"/>
</dbReference>
<evidence type="ECO:0000313" key="3">
    <source>
        <dbReference type="EMBL" id="SIQ21355.1"/>
    </source>
</evidence>
<dbReference type="Gene3D" id="2.60.120.260">
    <property type="entry name" value="Galactose-binding domain-like"/>
    <property type="match status" value="1"/>
</dbReference>
<evidence type="ECO:0000313" key="4">
    <source>
        <dbReference type="Proteomes" id="UP000186953"/>
    </source>
</evidence>
<reference evidence="4" key="1">
    <citation type="submission" date="2017-01" db="EMBL/GenBank/DDBJ databases">
        <authorList>
            <person name="Varghese N."/>
            <person name="Submissions S."/>
        </authorList>
    </citation>
    <scope>NUCLEOTIDE SEQUENCE [LARGE SCALE GENOMIC DNA]</scope>
    <source>
        <strain evidence="4">DSM 15366</strain>
    </source>
</reference>
<dbReference type="PANTHER" id="PTHR34987">
    <property type="entry name" value="C, PUTATIVE (AFU_ORTHOLOGUE AFUA_3G02880)-RELATED"/>
    <property type="match status" value="1"/>
</dbReference>
<dbReference type="GO" id="GO:0005975">
    <property type="term" value="P:carbohydrate metabolic process"/>
    <property type="evidence" value="ECO:0007669"/>
    <property type="project" value="InterPro"/>
</dbReference>
<organism evidence="3 4">
    <name type="scientific">Maribacter ulvicola</name>
    <dbReference type="NCBI Taxonomy" id="228959"/>
    <lineage>
        <taxon>Bacteria</taxon>
        <taxon>Pseudomonadati</taxon>
        <taxon>Bacteroidota</taxon>
        <taxon>Flavobacteriia</taxon>
        <taxon>Flavobacteriales</taxon>
        <taxon>Flavobacteriaceae</taxon>
        <taxon>Maribacter</taxon>
    </lineage>
</organism>
<dbReference type="Gene3D" id="2.60.420.10">
    <property type="entry name" value="Maltose phosphorylase, domain 3"/>
    <property type="match status" value="1"/>
</dbReference>
<dbReference type="InterPro" id="IPR008979">
    <property type="entry name" value="Galactose-bd-like_sf"/>
</dbReference>
<feature type="domain" description="Alpha-L-rhamnosidase C-terminal" evidence="2">
    <location>
        <begin position="652"/>
        <end position="719"/>
    </location>
</feature>
<accession>A0A1N6QXP5</accession>
<gene>
    <name evidence="3" type="ORF">SAMN05421797_1011062</name>
</gene>
<proteinExistence type="predicted"/>
<keyword evidence="4" id="KW-1185">Reference proteome</keyword>
<dbReference type="InterPro" id="IPR035398">
    <property type="entry name" value="Bac_rhamnosid_C"/>
</dbReference>
<name>A0A1N6QXP5_9FLAO</name>
<protein>
    <submittedName>
        <fullName evidence="3">Alpha-L-rhamnosidase</fullName>
    </submittedName>
</protein>
<evidence type="ECO:0000259" key="1">
    <source>
        <dbReference type="Pfam" id="PF17389"/>
    </source>
</evidence>
<dbReference type="OrthoDB" id="9815108at2"/>
<dbReference type="Proteomes" id="UP000186953">
    <property type="component" value="Unassembled WGS sequence"/>
</dbReference>
<dbReference type="Gene3D" id="1.50.10.10">
    <property type="match status" value="1"/>
</dbReference>
<dbReference type="Pfam" id="PF17389">
    <property type="entry name" value="Bac_rhamnosid6H"/>
    <property type="match status" value="1"/>
</dbReference>
<dbReference type="STRING" id="228959.SAMN05421797_1011062"/>
<sequence>MMKNTILFAFIILCSCNVVNTRSKNDMAKWITVSDFQHAPNQWYNLRKSFNLDEIPSKATVKISVDSKYWLWVNGTLVIREGMVKRGPNPSDTYYDELDLAKFLKKGKNTVAVLAWYFGKEGFSHKDSGKFGFFFNGDIGGQSVVSDHTWKIRENSAYQRVTGWERSSNYRLPEVDVKYVATANIENWQNIDFDDSSWDTPIEVGAEGVAPWNNLVKRNIPQWKDFGLKKVAAADLVKNKNRVTLKLPYNMQFSYYIKVKSKGAGKVIDIKTDSYDWLNDVPISSQYVTKEGIQEYEHFPWMSGHEITFDLEDGIQLLEAGYRETGYKSEIDGSFEIDDPFMMTFLQKAENTLYVNMRDTWFDCPDRERAQWWGDLVLLMEESFYVLDNDAHALSLKGIRELVDWQKDNGVLYSPIPAGNWDRELPQQMLAAVALGFKNYMMYTGDMETYKYVFPHVKKYLDLWSVDPNGHVNFKSGGWNWSDWGSKVDSELLEQAWYYMALETYADIADKVGEIAERDRATATLEKIKTFVNDNYWTKKGYRSSNYKEEIDDRGNGMMVLAGIAEQDKYETISTLLQNVKHSSPYIDKYQLEALFMMGKSEQALSRIKTRYKAMVDSELTTLWELFELGNSSYNHGWSGGPLTIMYKYMAGIKPIRPGFEQFEVFPEPLSYKNIKCSISTIKGNISLKYAQNLDNTSIEISVPEQSEAMIRVPSGALNVEIKGKGDYRSVASKNDEKYKYYTLSSGKWVVNYK</sequence>
<dbReference type="RefSeq" id="WP_084181985.1">
    <property type="nucleotide sequence ID" value="NZ_FTMA01000001.1"/>
</dbReference>
<dbReference type="AlphaFoldDB" id="A0A1N6QXP5"/>
<dbReference type="SUPFAM" id="SSF48208">
    <property type="entry name" value="Six-hairpin glycosidases"/>
    <property type="match status" value="1"/>
</dbReference>
<dbReference type="InterPro" id="IPR008928">
    <property type="entry name" value="6-hairpin_glycosidase_sf"/>
</dbReference>
<dbReference type="PROSITE" id="PS51257">
    <property type="entry name" value="PROKAR_LIPOPROTEIN"/>
    <property type="match status" value="1"/>
</dbReference>